<name>A0A939P998_9ACTN</name>
<sequence>MEFAALVAWVGAAIAGVYLLTGWLRNGGLKEQATKVTRFPILVVVGHPLSAVVGLVVWIAYLVSGEVLYAWIAFGALWVVIFQGFLMLTRWLVSRGGRHARGAEQVFPMVAVLVHGAVAVTTFVLVFLVAIEVSRG</sequence>
<keyword evidence="1" id="KW-0472">Membrane</keyword>
<proteinExistence type="predicted"/>
<comment type="caution">
    <text evidence="2">The sequence shown here is derived from an EMBL/GenBank/DDBJ whole genome shotgun (WGS) entry which is preliminary data.</text>
</comment>
<dbReference type="RefSeq" id="WP_208256162.1">
    <property type="nucleotide sequence ID" value="NZ_JAGEOJ010000006.1"/>
</dbReference>
<accession>A0A939P998</accession>
<keyword evidence="1" id="KW-1133">Transmembrane helix</keyword>
<dbReference type="AlphaFoldDB" id="A0A939P998"/>
<feature type="transmembrane region" description="Helical" evidence="1">
    <location>
        <begin position="36"/>
        <end position="61"/>
    </location>
</feature>
<dbReference type="Proteomes" id="UP000669179">
    <property type="component" value="Unassembled WGS sequence"/>
</dbReference>
<protein>
    <submittedName>
        <fullName evidence="2">Uncharacterized protein</fullName>
    </submittedName>
</protein>
<feature type="transmembrane region" description="Helical" evidence="1">
    <location>
        <begin position="6"/>
        <end position="24"/>
    </location>
</feature>
<evidence type="ECO:0000256" key="1">
    <source>
        <dbReference type="SAM" id="Phobius"/>
    </source>
</evidence>
<organism evidence="2 3">
    <name type="scientific">Actinomadura barringtoniae</name>
    <dbReference type="NCBI Taxonomy" id="1427535"/>
    <lineage>
        <taxon>Bacteria</taxon>
        <taxon>Bacillati</taxon>
        <taxon>Actinomycetota</taxon>
        <taxon>Actinomycetes</taxon>
        <taxon>Streptosporangiales</taxon>
        <taxon>Thermomonosporaceae</taxon>
        <taxon>Actinomadura</taxon>
    </lineage>
</organism>
<evidence type="ECO:0000313" key="2">
    <source>
        <dbReference type="EMBL" id="MBO2448482.1"/>
    </source>
</evidence>
<evidence type="ECO:0000313" key="3">
    <source>
        <dbReference type="Proteomes" id="UP000669179"/>
    </source>
</evidence>
<keyword evidence="1" id="KW-0812">Transmembrane</keyword>
<dbReference type="EMBL" id="JAGEOJ010000006">
    <property type="protein sequence ID" value="MBO2448482.1"/>
    <property type="molecule type" value="Genomic_DNA"/>
</dbReference>
<reference evidence="2" key="1">
    <citation type="submission" date="2021-03" db="EMBL/GenBank/DDBJ databases">
        <authorList>
            <person name="Kanchanasin P."/>
            <person name="Saeng-In P."/>
            <person name="Phongsopitanun W."/>
            <person name="Yuki M."/>
            <person name="Kudo T."/>
            <person name="Ohkuma M."/>
            <person name="Tanasupawat S."/>
        </authorList>
    </citation>
    <scope>NUCLEOTIDE SEQUENCE</scope>
    <source>
        <strain evidence="2">GKU 128</strain>
    </source>
</reference>
<feature type="transmembrane region" description="Helical" evidence="1">
    <location>
        <begin position="109"/>
        <end position="131"/>
    </location>
</feature>
<feature type="transmembrane region" description="Helical" evidence="1">
    <location>
        <begin position="67"/>
        <end position="88"/>
    </location>
</feature>
<keyword evidence="3" id="KW-1185">Reference proteome</keyword>
<gene>
    <name evidence="2" type="ORF">J4573_15375</name>
</gene>